<keyword evidence="1" id="KW-0812">Transmembrane</keyword>
<keyword evidence="1" id="KW-1133">Transmembrane helix</keyword>
<reference evidence="2" key="1">
    <citation type="submission" date="2014-11" db="EMBL/GenBank/DDBJ databases">
        <authorList>
            <person name="Amaro Gonzalez C."/>
        </authorList>
    </citation>
    <scope>NUCLEOTIDE SEQUENCE</scope>
</reference>
<name>A0A0E9RMF9_ANGAN</name>
<dbReference type="AlphaFoldDB" id="A0A0E9RMF9"/>
<proteinExistence type="predicted"/>
<feature type="transmembrane region" description="Helical" evidence="1">
    <location>
        <begin position="5"/>
        <end position="21"/>
    </location>
</feature>
<protein>
    <submittedName>
        <fullName evidence="2">Uncharacterized protein</fullName>
    </submittedName>
</protein>
<accession>A0A0E9RMF9</accession>
<evidence type="ECO:0000313" key="2">
    <source>
        <dbReference type="EMBL" id="JAH29645.1"/>
    </source>
</evidence>
<organism evidence="2">
    <name type="scientific">Anguilla anguilla</name>
    <name type="common">European freshwater eel</name>
    <name type="synonym">Muraena anguilla</name>
    <dbReference type="NCBI Taxonomy" id="7936"/>
    <lineage>
        <taxon>Eukaryota</taxon>
        <taxon>Metazoa</taxon>
        <taxon>Chordata</taxon>
        <taxon>Craniata</taxon>
        <taxon>Vertebrata</taxon>
        <taxon>Euteleostomi</taxon>
        <taxon>Actinopterygii</taxon>
        <taxon>Neopterygii</taxon>
        <taxon>Teleostei</taxon>
        <taxon>Anguilliformes</taxon>
        <taxon>Anguillidae</taxon>
        <taxon>Anguilla</taxon>
    </lineage>
</organism>
<dbReference type="EMBL" id="GBXM01078932">
    <property type="protein sequence ID" value="JAH29645.1"/>
    <property type="molecule type" value="Transcribed_RNA"/>
</dbReference>
<keyword evidence="1" id="KW-0472">Membrane</keyword>
<reference evidence="2" key="2">
    <citation type="journal article" date="2015" name="Fish Shellfish Immunol.">
        <title>Early steps in the European eel (Anguilla anguilla)-Vibrio vulnificus interaction in the gills: Role of the RtxA13 toxin.</title>
        <authorList>
            <person name="Callol A."/>
            <person name="Pajuelo D."/>
            <person name="Ebbesson L."/>
            <person name="Teles M."/>
            <person name="MacKenzie S."/>
            <person name="Amaro C."/>
        </authorList>
    </citation>
    <scope>NUCLEOTIDE SEQUENCE</scope>
</reference>
<evidence type="ECO:0000256" key="1">
    <source>
        <dbReference type="SAM" id="Phobius"/>
    </source>
</evidence>
<sequence>MSFQLYCILYLSYVLYVYYFICIN</sequence>